<protein>
    <submittedName>
        <fullName evidence="2">Uncharacterized protein</fullName>
    </submittedName>
</protein>
<sequence length="364" mass="39843">MDDRQAEIVGVADRVSEVKVLVQEFYEAAKDKLEAGSTGLESLSKLVEAMGDKMDSKGEAGDEVKSMFEHMQGQFDESKQVVAGARLEANGKVQEAAELLGSKLDEAMAALMDKHDELRAAMEDRGAAAEARNGDAQEAVTGTKAVAEELRLLIDTLGSTVTDSLEKMEEASQIVFGKVEELGSRSDERHAEGKTEHHETRRQMEQTALGMQELRDEVRESQPKIVEAVKDLLLLVGEHFEHSKAAATEQSALPPPEPYDDGQVQAKLDRLAEQRYDDGRVQAKLDQLVEQAEQAFGRLEALQQSVGSTAADVSSLASSHQQRMADEHQERQQTLLETTVALERKLAQKEHAEAAPGSGTREPD</sequence>
<dbReference type="OrthoDB" id="5423371at2759"/>
<accession>A0A2C5YCK6</accession>
<dbReference type="STRING" id="1399860.A0A2C5YCK6"/>
<proteinExistence type="predicted"/>
<dbReference type="AlphaFoldDB" id="A0A2C5YCK6"/>
<feature type="region of interest" description="Disordered" evidence="1">
    <location>
        <begin position="307"/>
        <end position="364"/>
    </location>
</feature>
<feature type="compositionally biased region" description="Polar residues" evidence="1">
    <location>
        <begin position="307"/>
        <end position="322"/>
    </location>
</feature>
<dbReference type="Proteomes" id="UP000226192">
    <property type="component" value="Unassembled WGS sequence"/>
</dbReference>
<gene>
    <name evidence="2" type="ORF">CDD81_7502</name>
</gene>
<evidence type="ECO:0000313" key="3">
    <source>
        <dbReference type="Proteomes" id="UP000226192"/>
    </source>
</evidence>
<feature type="region of interest" description="Disordered" evidence="1">
    <location>
        <begin position="183"/>
        <end position="203"/>
    </location>
</feature>
<organism evidence="2 3">
    <name type="scientific">Ophiocordyceps australis</name>
    <dbReference type="NCBI Taxonomy" id="1399860"/>
    <lineage>
        <taxon>Eukaryota</taxon>
        <taxon>Fungi</taxon>
        <taxon>Dikarya</taxon>
        <taxon>Ascomycota</taxon>
        <taxon>Pezizomycotina</taxon>
        <taxon>Sordariomycetes</taxon>
        <taxon>Hypocreomycetidae</taxon>
        <taxon>Hypocreales</taxon>
        <taxon>Ophiocordycipitaceae</taxon>
        <taxon>Ophiocordyceps</taxon>
    </lineage>
</organism>
<dbReference type="EMBL" id="NJET01000008">
    <property type="protein sequence ID" value="PHH66447.1"/>
    <property type="molecule type" value="Genomic_DNA"/>
</dbReference>
<evidence type="ECO:0000256" key="1">
    <source>
        <dbReference type="SAM" id="MobiDB-lite"/>
    </source>
</evidence>
<name>A0A2C5YCK6_9HYPO</name>
<reference evidence="2 3" key="1">
    <citation type="submission" date="2017-06" db="EMBL/GenBank/DDBJ databases">
        <title>Ant-infecting Ophiocordyceps genomes reveal a high diversity of potential behavioral manipulation genes and a possible major role for enterotoxins.</title>
        <authorList>
            <person name="De Bekker C."/>
            <person name="Evans H.C."/>
            <person name="Brachmann A."/>
            <person name="Hughes D.P."/>
        </authorList>
    </citation>
    <scope>NUCLEOTIDE SEQUENCE [LARGE SCALE GENOMIC DNA]</scope>
    <source>
        <strain evidence="2 3">Map64</strain>
    </source>
</reference>
<comment type="caution">
    <text evidence="2">The sequence shown here is derived from an EMBL/GenBank/DDBJ whole genome shotgun (WGS) entry which is preliminary data.</text>
</comment>
<feature type="compositionally biased region" description="Basic and acidic residues" evidence="1">
    <location>
        <begin position="342"/>
        <end position="353"/>
    </location>
</feature>
<keyword evidence="3" id="KW-1185">Reference proteome</keyword>
<evidence type="ECO:0000313" key="2">
    <source>
        <dbReference type="EMBL" id="PHH66447.1"/>
    </source>
</evidence>